<dbReference type="SUPFAM" id="SSF52540">
    <property type="entry name" value="P-loop containing nucleoside triphosphate hydrolases"/>
    <property type="match status" value="1"/>
</dbReference>
<dbReference type="STRING" id="630515.SAMN04489812_0759"/>
<evidence type="ECO:0000259" key="2">
    <source>
        <dbReference type="SMART" id="SM00382"/>
    </source>
</evidence>
<dbReference type="RefSeq" id="WP_157683197.1">
    <property type="nucleotide sequence ID" value="NZ_LT629772.1"/>
</dbReference>
<feature type="region of interest" description="Disordered" evidence="1">
    <location>
        <begin position="381"/>
        <end position="640"/>
    </location>
</feature>
<evidence type="ECO:0000313" key="3">
    <source>
        <dbReference type="EMBL" id="SDS06086.1"/>
    </source>
</evidence>
<dbReference type="SMART" id="SM00382">
    <property type="entry name" value="AAA"/>
    <property type="match status" value="1"/>
</dbReference>
<name>A0A1H1P486_9ACTN</name>
<protein>
    <submittedName>
        <fullName evidence="3">AAA ATPase domain-containing protein</fullName>
    </submittedName>
</protein>
<feature type="compositionally biased region" description="Basic and acidic residues" evidence="1">
    <location>
        <begin position="414"/>
        <end position="460"/>
    </location>
</feature>
<feature type="compositionally biased region" description="Basic and acidic residues" evidence="1">
    <location>
        <begin position="488"/>
        <end position="514"/>
    </location>
</feature>
<sequence>MDDFVINRADEYGRSIYLRDRPANARSVIFTGAPGSGKSFVLRHAAEQARAAGDLVIRIDASSREPLQSRMTRAIGDQLEQLKRETPVGANRLLNRLYKTLDTMLSNRFDIQHAISGSLSWWPPLRIAFTRGRDQQFERPTSSMNDLADRLGDLAADRGKQVMVLIDSLDRAQEGDLAAINELATHLDGSERPVNLTVAASQPALDKLLVAAMPEGLASGAAHCYDVRNCGPVPDAELRPALTARIARSGAAVLPDAADRLVAEANGDPGRLLRLADQATDLATGPHGVTTDTATAAITRLRHDDAWIYNAGWNNLTGRAKAILADAAADPTGGSIADLNTGIDADEWAERDAARNELIGAGFVRESEGTLVVADPGLQQWITDHTGSRPSLSTPDDNATEKDADGKSPATKDAATKDPATKDAATKDPVTKEAGDKSPAKKSPTDKSPAKAASVKKDGAAEPTAKSDAAEKSAAEKAAAKTSTAKKSPVEKSPVEKSPVEKSPVEKSPVEKSPVKKSTAKKSTAKKSTAKKSTAKKSAQATGNRTVTMSNTKPSRSKPSASKTSTTKTSRTKINNQKSSSAAKTASKSSATAGAATKRPAAKSVRPVTDLHAVQPPVARTLSARRPAVRSVAQPTGRAS</sequence>
<dbReference type="InterPro" id="IPR027417">
    <property type="entry name" value="P-loop_NTPase"/>
</dbReference>
<feature type="compositionally biased region" description="Low complexity" evidence="1">
    <location>
        <begin position="552"/>
        <end position="603"/>
    </location>
</feature>
<reference evidence="3 4" key="1">
    <citation type="submission" date="2016-10" db="EMBL/GenBank/DDBJ databases">
        <authorList>
            <person name="de Groot N.N."/>
        </authorList>
    </citation>
    <scope>NUCLEOTIDE SEQUENCE [LARGE SCALE GENOMIC DNA]</scope>
    <source>
        <strain evidence="3 4">DSM 21800</strain>
    </source>
</reference>
<dbReference type="OrthoDB" id="2020141at2"/>
<organism evidence="3 4">
    <name type="scientific">Microlunatus soli</name>
    <dbReference type="NCBI Taxonomy" id="630515"/>
    <lineage>
        <taxon>Bacteria</taxon>
        <taxon>Bacillati</taxon>
        <taxon>Actinomycetota</taxon>
        <taxon>Actinomycetes</taxon>
        <taxon>Propionibacteriales</taxon>
        <taxon>Propionibacteriaceae</taxon>
        <taxon>Microlunatus</taxon>
    </lineage>
</organism>
<dbReference type="Proteomes" id="UP000199103">
    <property type="component" value="Chromosome I"/>
</dbReference>
<accession>A0A1H1P486</accession>
<dbReference type="InterPro" id="IPR003593">
    <property type="entry name" value="AAA+_ATPase"/>
</dbReference>
<feature type="compositionally biased region" description="Polar residues" evidence="1">
    <location>
        <begin position="540"/>
        <end position="551"/>
    </location>
</feature>
<feature type="compositionally biased region" description="Basic residues" evidence="1">
    <location>
        <begin position="518"/>
        <end position="535"/>
    </location>
</feature>
<feature type="compositionally biased region" description="Basic and acidic residues" evidence="1">
    <location>
        <begin position="468"/>
        <end position="479"/>
    </location>
</feature>
<evidence type="ECO:0000313" key="4">
    <source>
        <dbReference type="Proteomes" id="UP000199103"/>
    </source>
</evidence>
<feature type="compositionally biased region" description="Polar residues" evidence="1">
    <location>
        <begin position="381"/>
        <end position="397"/>
    </location>
</feature>
<dbReference type="InterPro" id="IPR041664">
    <property type="entry name" value="AAA_16"/>
</dbReference>
<evidence type="ECO:0000256" key="1">
    <source>
        <dbReference type="SAM" id="MobiDB-lite"/>
    </source>
</evidence>
<feature type="domain" description="AAA+ ATPase" evidence="2">
    <location>
        <begin position="24"/>
        <end position="252"/>
    </location>
</feature>
<dbReference type="AlphaFoldDB" id="A0A1H1P486"/>
<dbReference type="Pfam" id="PF13191">
    <property type="entry name" value="AAA_16"/>
    <property type="match status" value="1"/>
</dbReference>
<gene>
    <name evidence="3" type="ORF">SAMN04489812_0759</name>
</gene>
<dbReference type="Gene3D" id="3.40.50.300">
    <property type="entry name" value="P-loop containing nucleotide triphosphate hydrolases"/>
    <property type="match status" value="1"/>
</dbReference>
<dbReference type="EMBL" id="LT629772">
    <property type="protein sequence ID" value="SDS06086.1"/>
    <property type="molecule type" value="Genomic_DNA"/>
</dbReference>
<keyword evidence="4" id="KW-1185">Reference proteome</keyword>
<proteinExistence type="predicted"/>